<dbReference type="Pfam" id="PF25011">
    <property type="entry name" value="VSR_TRX"/>
    <property type="match status" value="1"/>
</dbReference>
<keyword evidence="3" id="KW-0479">Metal-binding</keyword>
<evidence type="ECO:0000256" key="10">
    <source>
        <dbReference type="ARBA" id="ARBA00023180"/>
    </source>
</evidence>
<evidence type="ECO:0000256" key="2">
    <source>
        <dbReference type="ARBA" id="ARBA00022692"/>
    </source>
</evidence>
<evidence type="ECO:0000256" key="4">
    <source>
        <dbReference type="ARBA" id="ARBA00022729"/>
    </source>
</evidence>
<reference evidence="15" key="1">
    <citation type="submission" date="2021-01" db="EMBL/GenBank/DDBJ databases">
        <authorList>
            <consortium name="Genoscope - CEA"/>
            <person name="William W."/>
        </authorList>
    </citation>
    <scope>NUCLEOTIDE SEQUENCE</scope>
</reference>
<feature type="transmembrane region" description="Helical" evidence="12">
    <location>
        <begin position="402"/>
        <end position="423"/>
    </location>
</feature>
<evidence type="ECO:0000256" key="5">
    <source>
        <dbReference type="ARBA" id="ARBA00022737"/>
    </source>
</evidence>
<comment type="subcellular location">
    <subcellularLocation>
        <location evidence="11">Endomembrane system</location>
        <topology evidence="11">Single-pass membrane protein</topology>
    </subcellularLocation>
    <subcellularLocation>
        <location evidence="1">Membrane</location>
        <topology evidence="1">Single-pass type I membrane protein</topology>
    </subcellularLocation>
</comment>
<evidence type="ECO:0000256" key="1">
    <source>
        <dbReference type="ARBA" id="ARBA00004479"/>
    </source>
</evidence>
<dbReference type="InterPro" id="IPR003137">
    <property type="entry name" value="PA_domain"/>
</dbReference>
<keyword evidence="9 12" id="KW-0472">Membrane</keyword>
<dbReference type="GO" id="GO:0016020">
    <property type="term" value="C:membrane"/>
    <property type="evidence" value="ECO:0007669"/>
    <property type="project" value="UniProtKB-SubCell"/>
</dbReference>
<evidence type="ECO:0000259" key="13">
    <source>
        <dbReference type="Pfam" id="PF02225"/>
    </source>
</evidence>
<proteinExistence type="predicted"/>
<dbReference type="PANTHER" id="PTHR22702:SF1">
    <property type="entry name" value="PROTEASE-ASSOCIATED DOMAIN-CONTAINING PROTEIN 1"/>
    <property type="match status" value="1"/>
</dbReference>
<evidence type="ECO:0000256" key="9">
    <source>
        <dbReference type="ARBA" id="ARBA00023136"/>
    </source>
</evidence>
<evidence type="ECO:0000313" key="16">
    <source>
        <dbReference type="Proteomes" id="UP000689195"/>
    </source>
</evidence>
<evidence type="ECO:0000256" key="11">
    <source>
        <dbReference type="ARBA" id="ARBA00037847"/>
    </source>
</evidence>
<evidence type="ECO:0000259" key="14">
    <source>
        <dbReference type="Pfam" id="PF25011"/>
    </source>
</evidence>
<keyword evidence="16" id="KW-1185">Reference proteome</keyword>
<dbReference type="PANTHER" id="PTHR22702">
    <property type="entry name" value="PROTEASE-ASSOCIATED DOMAIN-CONTAINING PROTEIN"/>
    <property type="match status" value="1"/>
</dbReference>
<dbReference type="Proteomes" id="UP000689195">
    <property type="component" value="Unassembled WGS sequence"/>
</dbReference>
<evidence type="ECO:0000256" key="7">
    <source>
        <dbReference type="ARBA" id="ARBA00022833"/>
    </source>
</evidence>
<dbReference type="InterPro" id="IPR044744">
    <property type="entry name" value="ZNRF4/RNF13/RNF167_PA"/>
</dbReference>
<dbReference type="CDD" id="cd02123">
    <property type="entry name" value="PA_C_RZF_like"/>
    <property type="match status" value="1"/>
</dbReference>
<protein>
    <recommendedName>
        <fullName evidence="17">PA domain-containing protein</fullName>
    </recommendedName>
</protein>
<evidence type="ECO:0000256" key="3">
    <source>
        <dbReference type="ARBA" id="ARBA00022723"/>
    </source>
</evidence>
<organism evidence="15 16">
    <name type="scientific">Paramecium pentaurelia</name>
    <dbReference type="NCBI Taxonomy" id="43138"/>
    <lineage>
        <taxon>Eukaryota</taxon>
        <taxon>Sar</taxon>
        <taxon>Alveolata</taxon>
        <taxon>Ciliophora</taxon>
        <taxon>Intramacronucleata</taxon>
        <taxon>Oligohymenophorea</taxon>
        <taxon>Peniculida</taxon>
        <taxon>Parameciidae</taxon>
        <taxon>Paramecium</taxon>
    </lineage>
</organism>
<keyword evidence="6" id="KW-0863">Zinc-finger</keyword>
<keyword evidence="5" id="KW-0677">Repeat</keyword>
<dbReference type="GO" id="GO:0008270">
    <property type="term" value="F:zinc ion binding"/>
    <property type="evidence" value="ECO:0007669"/>
    <property type="project" value="UniProtKB-KW"/>
</dbReference>
<keyword evidence="7" id="KW-0862">Zinc</keyword>
<evidence type="ECO:0008006" key="17">
    <source>
        <dbReference type="Google" id="ProtNLM"/>
    </source>
</evidence>
<feature type="domain" description="Vacuolar sorting receptor thioredoxin-like" evidence="14">
    <location>
        <begin position="156"/>
        <end position="340"/>
    </location>
</feature>
<keyword evidence="10" id="KW-0325">Glycoprotein</keyword>
<dbReference type="AlphaFoldDB" id="A0A8S1XW68"/>
<dbReference type="GO" id="GO:0012505">
    <property type="term" value="C:endomembrane system"/>
    <property type="evidence" value="ECO:0007669"/>
    <property type="project" value="UniProtKB-SubCell"/>
</dbReference>
<keyword evidence="4" id="KW-0732">Signal</keyword>
<gene>
    <name evidence="15" type="ORF">PPENT_87.1.T1400143</name>
</gene>
<evidence type="ECO:0000313" key="15">
    <source>
        <dbReference type="EMBL" id="CAD8205420.1"/>
    </source>
</evidence>
<name>A0A8S1XW68_9CILI</name>
<evidence type="ECO:0000256" key="8">
    <source>
        <dbReference type="ARBA" id="ARBA00022989"/>
    </source>
</evidence>
<sequence>MILYPQELATKAELQQINYNIVNFGFVPYGQRISGLLKVADPYTFCTPIFNTSLELSSDYPNVKVLLVQRGECSLYIKTLNAQLSGYQILVLVDNMDEDVLELNLVNLNKKNEIDISAILISKKQGELIKQYMDAITNDRVYIAVNFPDVLKTDIVKYHYWFSAMDKDSYQFLQQFYPFHMEMRDQLEFTPHYEIARCERCKKYNYLNPNQNCLSGGRYCATDPDGDGPLNGQDAVREIVRQLCIFKQDQIKWWKYIIKYSNLCLSKMYSPFCSTDIMTNLGIDPDEVQVCYVESFNYESDELADNYLLSEQYKTNLQYSILQLPILYINDIQYKGVLTVYNQTTNQEISDQKLFDTAHFEPLQTICKSYKDQSLPNICKQRMIGRIDDEIQVEHTLNSNIWVIWVVVLSTLAILIFCTIFLCRRMFRREVKEIINQQFNFQLAQYSTMIEDVKYTKQ</sequence>
<comment type="caution">
    <text evidence="15">The sequence shown here is derived from an EMBL/GenBank/DDBJ whole genome shotgun (WGS) entry which is preliminary data.</text>
</comment>
<dbReference type="GO" id="GO:0005737">
    <property type="term" value="C:cytoplasm"/>
    <property type="evidence" value="ECO:0007669"/>
    <property type="project" value="UniProtKB-ARBA"/>
</dbReference>
<keyword evidence="8 12" id="KW-1133">Transmembrane helix</keyword>
<accession>A0A8S1XW68</accession>
<dbReference type="InterPro" id="IPR056858">
    <property type="entry name" value="VSR_TRX"/>
</dbReference>
<dbReference type="Pfam" id="PF02225">
    <property type="entry name" value="PA"/>
    <property type="match status" value="1"/>
</dbReference>
<dbReference type="OrthoDB" id="10045365at2759"/>
<evidence type="ECO:0000256" key="6">
    <source>
        <dbReference type="ARBA" id="ARBA00022771"/>
    </source>
</evidence>
<feature type="domain" description="PA" evidence="13">
    <location>
        <begin position="63"/>
        <end position="129"/>
    </location>
</feature>
<evidence type="ECO:0000256" key="12">
    <source>
        <dbReference type="SAM" id="Phobius"/>
    </source>
</evidence>
<dbReference type="EMBL" id="CAJJDO010000140">
    <property type="protein sequence ID" value="CAD8205420.1"/>
    <property type="molecule type" value="Genomic_DNA"/>
</dbReference>
<keyword evidence="2 12" id="KW-0812">Transmembrane</keyword>